<feature type="domain" description="Methyl-accepting transducer" evidence="7">
    <location>
        <begin position="157"/>
        <end position="408"/>
    </location>
</feature>
<evidence type="ECO:0000259" key="8">
    <source>
        <dbReference type="PROSITE" id="PS50885"/>
    </source>
</evidence>
<dbReference type="InterPro" id="IPR004089">
    <property type="entry name" value="MCPsignal_dom"/>
</dbReference>
<dbReference type="Pfam" id="PF00015">
    <property type="entry name" value="MCPsignal"/>
    <property type="match status" value="1"/>
</dbReference>
<organism evidence="9 10">
    <name type="scientific">Clostridium algifaecis</name>
    <dbReference type="NCBI Taxonomy" id="1472040"/>
    <lineage>
        <taxon>Bacteria</taxon>
        <taxon>Bacillati</taxon>
        <taxon>Bacillota</taxon>
        <taxon>Clostridia</taxon>
        <taxon>Eubacteriales</taxon>
        <taxon>Clostridiaceae</taxon>
        <taxon>Clostridium</taxon>
    </lineage>
</organism>
<feature type="coiled-coil region" evidence="4">
    <location>
        <begin position="225"/>
        <end position="252"/>
    </location>
</feature>
<keyword evidence="4" id="KW-0175">Coiled coil</keyword>
<keyword evidence="6" id="KW-0472">Membrane</keyword>
<feature type="compositionally biased region" description="Basic and acidic residues" evidence="5">
    <location>
        <begin position="205"/>
        <end position="221"/>
    </location>
</feature>
<keyword evidence="6" id="KW-1133">Transmembrane helix</keyword>
<evidence type="ECO:0000259" key="7">
    <source>
        <dbReference type="PROSITE" id="PS50111"/>
    </source>
</evidence>
<feature type="region of interest" description="Disordered" evidence="5">
    <location>
        <begin position="175"/>
        <end position="221"/>
    </location>
</feature>
<gene>
    <name evidence="9" type="ORF">J2Z42_001949</name>
</gene>
<dbReference type="Proteomes" id="UP001519307">
    <property type="component" value="Unassembled WGS sequence"/>
</dbReference>
<keyword evidence="1 3" id="KW-0807">Transducer</keyword>
<evidence type="ECO:0000256" key="1">
    <source>
        <dbReference type="ARBA" id="ARBA00023224"/>
    </source>
</evidence>
<dbReference type="PROSITE" id="PS50885">
    <property type="entry name" value="HAMP"/>
    <property type="match status" value="1"/>
</dbReference>
<feature type="compositionally biased region" description="Polar residues" evidence="5">
    <location>
        <begin position="179"/>
        <end position="201"/>
    </location>
</feature>
<comment type="similarity">
    <text evidence="2">Belongs to the methyl-accepting chemotaxis (MCP) protein family.</text>
</comment>
<evidence type="ECO:0000256" key="3">
    <source>
        <dbReference type="PROSITE-ProRule" id="PRU00284"/>
    </source>
</evidence>
<dbReference type="SUPFAM" id="SSF58104">
    <property type="entry name" value="Methyl-accepting chemotaxis protein (MCP) signaling domain"/>
    <property type="match status" value="1"/>
</dbReference>
<protein>
    <submittedName>
        <fullName evidence="9">Methyl-accepting chemotaxis protein</fullName>
    </submittedName>
</protein>
<evidence type="ECO:0000256" key="2">
    <source>
        <dbReference type="ARBA" id="ARBA00029447"/>
    </source>
</evidence>
<dbReference type="PROSITE" id="PS50111">
    <property type="entry name" value="CHEMOTAXIS_TRANSDUC_2"/>
    <property type="match status" value="1"/>
</dbReference>
<dbReference type="InterPro" id="IPR003660">
    <property type="entry name" value="HAMP_dom"/>
</dbReference>
<evidence type="ECO:0000256" key="5">
    <source>
        <dbReference type="SAM" id="MobiDB-lite"/>
    </source>
</evidence>
<reference evidence="9 10" key="1">
    <citation type="submission" date="2021-03" db="EMBL/GenBank/DDBJ databases">
        <title>Genomic Encyclopedia of Type Strains, Phase IV (KMG-IV): sequencing the most valuable type-strain genomes for metagenomic binning, comparative biology and taxonomic classification.</title>
        <authorList>
            <person name="Goeker M."/>
        </authorList>
    </citation>
    <scope>NUCLEOTIDE SEQUENCE [LARGE SCALE GENOMIC DNA]</scope>
    <source>
        <strain evidence="9 10">DSM 28783</strain>
    </source>
</reference>
<dbReference type="PRINTS" id="PR00260">
    <property type="entry name" value="CHEMTRNSDUCR"/>
</dbReference>
<proteinExistence type="inferred from homology"/>
<dbReference type="PANTHER" id="PTHR32089">
    <property type="entry name" value="METHYL-ACCEPTING CHEMOTAXIS PROTEIN MCPB"/>
    <property type="match status" value="1"/>
</dbReference>
<dbReference type="Gene3D" id="6.10.340.10">
    <property type="match status" value="1"/>
</dbReference>
<keyword evidence="10" id="KW-1185">Reference proteome</keyword>
<evidence type="ECO:0000256" key="4">
    <source>
        <dbReference type="SAM" id="Coils"/>
    </source>
</evidence>
<keyword evidence="6" id="KW-0812">Transmembrane</keyword>
<sequence length="446" mass="48841">MEVGKKVNNYVSQNNLNGANNEFKKITPLRKSVFSSLDKLIEDNRNSADYANSSNEKVYSFSSIANFIITILGLLIAILLGIFTSKSISAPLSKIERFAENLSNYDFSHTYSTNIKDEFGHAINELGKAQENVKKLIFTIMDNSQEMSASSEELSASVEQITAKFESIENATDGIANGVRQNSSESEEISASVQEVDSSVTELAKQADEASKSSTGSKDKATKFKNRINQSVQKINNIYKEKEENIIKAIEDGKVVDNIKTMSDTIASIAEQTNLLALNAAIEAARAGEQGKGFSVVAEEVRKLAEQSSDAVAGIQDTISKVQFAFKNLSDTSSEILKFIQDDVNPEFENCENMSNEYYKDADFVSSMSEKIAAMSEELSATMDQVSESAQKMAGLMDSTSNSTNAIKDGTHESSHGINQISLTAQSQAEMAQKLHETVQKFKLQE</sequence>
<evidence type="ECO:0000313" key="10">
    <source>
        <dbReference type="Proteomes" id="UP001519307"/>
    </source>
</evidence>
<name>A0ABS4KV31_9CLOT</name>
<accession>A0ABS4KV31</accession>
<dbReference type="EMBL" id="JAGGLM010000012">
    <property type="protein sequence ID" value="MBP2033246.1"/>
    <property type="molecule type" value="Genomic_DNA"/>
</dbReference>
<feature type="transmembrane region" description="Helical" evidence="6">
    <location>
        <begin position="64"/>
        <end position="84"/>
    </location>
</feature>
<comment type="caution">
    <text evidence="9">The sequence shown here is derived from an EMBL/GenBank/DDBJ whole genome shotgun (WGS) entry which is preliminary data.</text>
</comment>
<evidence type="ECO:0000256" key="6">
    <source>
        <dbReference type="SAM" id="Phobius"/>
    </source>
</evidence>
<dbReference type="SMART" id="SM00283">
    <property type="entry name" value="MA"/>
    <property type="match status" value="1"/>
</dbReference>
<evidence type="ECO:0000313" key="9">
    <source>
        <dbReference type="EMBL" id="MBP2033246.1"/>
    </source>
</evidence>
<feature type="domain" description="HAMP" evidence="8">
    <location>
        <begin position="86"/>
        <end position="138"/>
    </location>
</feature>
<dbReference type="Gene3D" id="1.10.287.950">
    <property type="entry name" value="Methyl-accepting chemotaxis protein"/>
    <property type="match status" value="1"/>
</dbReference>
<dbReference type="InterPro" id="IPR004090">
    <property type="entry name" value="Chemotax_Me-accpt_rcpt"/>
</dbReference>
<dbReference type="PANTHER" id="PTHR32089:SF112">
    <property type="entry name" value="LYSOZYME-LIKE PROTEIN-RELATED"/>
    <property type="match status" value="1"/>
</dbReference>